<gene>
    <name evidence="1" type="ORF">OCTVUL_1B005005</name>
</gene>
<dbReference type="AlphaFoldDB" id="A0AA36ANC7"/>
<evidence type="ECO:0000313" key="2">
    <source>
        <dbReference type="Proteomes" id="UP001162480"/>
    </source>
</evidence>
<evidence type="ECO:0000313" key="1">
    <source>
        <dbReference type="EMBL" id="CAI9718678.1"/>
    </source>
</evidence>
<protein>
    <submittedName>
        <fullName evidence="1">Uncharacterized protein</fullName>
    </submittedName>
</protein>
<accession>A0AA36ANC7</accession>
<organism evidence="1 2">
    <name type="scientific">Octopus vulgaris</name>
    <name type="common">Common octopus</name>
    <dbReference type="NCBI Taxonomy" id="6645"/>
    <lineage>
        <taxon>Eukaryota</taxon>
        <taxon>Metazoa</taxon>
        <taxon>Spiralia</taxon>
        <taxon>Lophotrochozoa</taxon>
        <taxon>Mollusca</taxon>
        <taxon>Cephalopoda</taxon>
        <taxon>Coleoidea</taxon>
        <taxon>Octopodiformes</taxon>
        <taxon>Octopoda</taxon>
        <taxon>Incirrata</taxon>
        <taxon>Octopodidae</taxon>
        <taxon>Octopus</taxon>
    </lineage>
</organism>
<name>A0AA36ANC7_OCTVU</name>
<sequence length="132" mass="14938">MLLCYSCLTTVHVHSYRYEYKPHICRAVQSIVQRQFYNDTNLTLLTNILIDKITFDEALIAAKHFKTGKSCGADGVLPEVLRSPKILLVLFQIINLESTTTVMVHATVEPVLLYSSEFWSLTGAQYQLLIGT</sequence>
<dbReference type="Proteomes" id="UP001162480">
    <property type="component" value="Chromosome 2"/>
</dbReference>
<dbReference type="EMBL" id="OX597815">
    <property type="protein sequence ID" value="CAI9718678.1"/>
    <property type="molecule type" value="Genomic_DNA"/>
</dbReference>
<proteinExistence type="predicted"/>
<keyword evidence="2" id="KW-1185">Reference proteome</keyword>
<reference evidence="1" key="1">
    <citation type="submission" date="2023-08" db="EMBL/GenBank/DDBJ databases">
        <authorList>
            <person name="Alioto T."/>
            <person name="Alioto T."/>
            <person name="Gomez Garrido J."/>
        </authorList>
    </citation>
    <scope>NUCLEOTIDE SEQUENCE</scope>
</reference>